<dbReference type="Gene3D" id="1.10.12.10">
    <property type="entry name" value="Lyase 2-enoyl-coa Hydratase, Chain A, domain 2"/>
    <property type="match status" value="1"/>
</dbReference>
<dbReference type="Pfam" id="PF00378">
    <property type="entry name" value="ECH_1"/>
    <property type="match status" value="1"/>
</dbReference>
<dbReference type="Proteomes" id="UP000320160">
    <property type="component" value="Unassembled WGS sequence"/>
</dbReference>
<evidence type="ECO:0000313" key="8">
    <source>
        <dbReference type="Proteomes" id="UP000320160"/>
    </source>
</evidence>
<evidence type="ECO:0000256" key="6">
    <source>
        <dbReference type="RuleBase" id="RU003707"/>
    </source>
</evidence>
<evidence type="ECO:0000256" key="2">
    <source>
        <dbReference type="ARBA" id="ARBA00005254"/>
    </source>
</evidence>
<evidence type="ECO:0000256" key="5">
    <source>
        <dbReference type="ARBA" id="ARBA00023235"/>
    </source>
</evidence>
<dbReference type="UniPathway" id="UPA00659"/>
<keyword evidence="4" id="KW-0443">Lipid metabolism</keyword>
<dbReference type="InterPro" id="IPR018376">
    <property type="entry name" value="Enoyl-CoA_hyd/isom_CS"/>
</dbReference>
<dbReference type="InterPro" id="IPR029045">
    <property type="entry name" value="ClpP/crotonase-like_dom_sf"/>
</dbReference>
<proteinExistence type="inferred from homology"/>
<evidence type="ECO:0000313" key="7">
    <source>
        <dbReference type="EMBL" id="TSB02370.1"/>
    </source>
</evidence>
<evidence type="ECO:0000256" key="1">
    <source>
        <dbReference type="ARBA" id="ARBA00005005"/>
    </source>
</evidence>
<keyword evidence="3" id="KW-0276">Fatty acid metabolism</keyword>
<comment type="similarity">
    <text evidence="2 6">Belongs to the enoyl-CoA hydratase/isomerase family.</text>
</comment>
<dbReference type="EMBL" id="VKKU01000002">
    <property type="protein sequence ID" value="TSB02370.1"/>
    <property type="molecule type" value="Genomic_DNA"/>
</dbReference>
<dbReference type="GO" id="GO:0016853">
    <property type="term" value="F:isomerase activity"/>
    <property type="evidence" value="ECO:0007669"/>
    <property type="project" value="UniProtKB-KW"/>
</dbReference>
<accession>A0A553WCE3</accession>
<gene>
    <name evidence="7" type="ORF">FOM92_14840</name>
</gene>
<dbReference type="NCBIfam" id="NF005699">
    <property type="entry name" value="PRK07509.1"/>
    <property type="match status" value="1"/>
</dbReference>
<dbReference type="InterPro" id="IPR001753">
    <property type="entry name" value="Enoyl-CoA_hydra/iso"/>
</dbReference>
<comment type="pathway">
    <text evidence="1">Lipid metabolism; fatty acid beta-oxidation.</text>
</comment>
<dbReference type="CDD" id="cd06558">
    <property type="entry name" value="crotonase-like"/>
    <property type="match status" value="1"/>
</dbReference>
<comment type="caution">
    <text evidence="7">The sequence shown here is derived from an EMBL/GenBank/DDBJ whole genome shotgun (WGS) entry which is preliminary data.</text>
</comment>
<dbReference type="SUPFAM" id="SSF52096">
    <property type="entry name" value="ClpP/crotonase"/>
    <property type="match status" value="1"/>
</dbReference>
<dbReference type="GO" id="GO:0006635">
    <property type="term" value="P:fatty acid beta-oxidation"/>
    <property type="evidence" value="ECO:0007669"/>
    <property type="project" value="UniProtKB-UniPathway"/>
</dbReference>
<evidence type="ECO:0000256" key="4">
    <source>
        <dbReference type="ARBA" id="ARBA00023098"/>
    </source>
</evidence>
<dbReference type="PROSITE" id="PS00166">
    <property type="entry name" value="ENOYL_COA_HYDRATASE"/>
    <property type="match status" value="1"/>
</dbReference>
<sequence length="269" mass="28974">MFRSRKVSDRVELVVAEQVAEVRLNRPDKLNALDFPTFDLLIEVGQLLSEMPGLRAIILSGNGRSFSVGIDLAALAHDGASALSDLSARTHGEANRFQKVALQWRDLPVPVIAAIQGHALGGGMQLALGADIRIVAPDAQLSVREIVWGLIPDMAGTVLLRQLVRADVMRDLLYSGRIVTGEEALEIGLATRLADDPLATARELAREIAAYSPDAVRSAKRLANLGSAGTSDPNLLLAEAAEQQALLESYNHSEALKASMEKRAPIYRD</sequence>
<organism evidence="7 8">
    <name type="scientific">Sphingorhabdus contaminans</name>
    <dbReference type="NCBI Taxonomy" id="1343899"/>
    <lineage>
        <taxon>Bacteria</taxon>
        <taxon>Pseudomonadati</taxon>
        <taxon>Pseudomonadota</taxon>
        <taxon>Alphaproteobacteria</taxon>
        <taxon>Sphingomonadales</taxon>
        <taxon>Sphingomonadaceae</taxon>
        <taxon>Sphingorhabdus</taxon>
    </lineage>
</organism>
<dbReference type="AlphaFoldDB" id="A0A553WCE3"/>
<dbReference type="InterPro" id="IPR045002">
    <property type="entry name" value="Ech1-like"/>
</dbReference>
<evidence type="ECO:0000256" key="3">
    <source>
        <dbReference type="ARBA" id="ARBA00022832"/>
    </source>
</evidence>
<protein>
    <submittedName>
        <fullName evidence="7">Crotonase/enoyl-CoA hydratase family protein</fullName>
    </submittedName>
</protein>
<dbReference type="InterPro" id="IPR014748">
    <property type="entry name" value="Enoyl-CoA_hydra_C"/>
</dbReference>
<dbReference type="PANTHER" id="PTHR43149">
    <property type="entry name" value="ENOYL-COA HYDRATASE"/>
    <property type="match status" value="1"/>
</dbReference>
<dbReference type="Gene3D" id="3.90.226.10">
    <property type="entry name" value="2-enoyl-CoA Hydratase, Chain A, domain 1"/>
    <property type="match status" value="1"/>
</dbReference>
<dbReference type="OrthoDB" id="5730382at2"/>
<name>A0A553WCE3_9SPHN</name>
<keyword evidence="8" id="KW-1185">Reference proteome</keyword>
<reference evidence="7 8" key="1">
    <citation type="submission" date="2019-07" db="EMBL/GenBank/DDBJ databases">
        <authorList>
            <person name="Park M."/>
        </authorList>
    </citation>
    <scope>NUCLEOTIDE SEQUENCE [LARGE SCALE GENOMIC DNA]</scope>
    <source>
        <strain evidence="7 8">KCTC32445</strain>
    </source>
</reference>
<dbReference type="PANTHER" id="PTHR43149:SF1">
    <property type="entry name" value="DELTA(3,5)-DELTA(2,4)-DIENOYL-COA ISOMERASE, MITOCHONDRIAL"/>
    <property type="match status" value="1"/>
</dbReference>
<keyword evidence="5" id="KW-0413">Isomerase</keyword>